<dbReference type="GO" id="GO:0046872">
    <property type="term" value="F:metal ion binding"/>
    <property type="evidence" value="ECO:0007669"/>
    <property type="project" value="UniProtKB-KW"/>
</dbReference>
<evidence type="ECO:0000256" key="1">
    <source>
        <dbReference type="ARBA" id="ARBA00022723"/>
    </source>
</evidence>
<dbReference type="CDD" id="cd20305">
    <property type="entry name" value="cupin_OxDC_C"/>
    <property type="match status" value="1"/>
</dbReference>
<feature type="domain" description="Cupin type-1" evidence="6">
    <location>
        <begin position="69"/>
        <end position="212"/>
    </location>
</feature>
<feature type="binding site" evidence="3">
    <location>
        <position position="120"/>
    </location>
    <ligand>
        <name>Mn(2+)</name>
        <dbReference type="ChEBI" id="CHEBI:29035"/>
        <label>1</label>
    </ligand>
</feature>
<feature type="binding site" evidence="3">
    <location>
        <position position="116"/>
    </location>
    <ligand>
        <name>Mn(2+)</name>
        <dbReference type="ChEBI" id="CHEBI:29035"/>
        <label>1</label>
    </ligand>
</feature>
<feature type="signal peptide" evidence="5">
    <location>
        <begin position="1"/>
        <end position="24"/>
    </location>
</feature>
<dbReference type="InterPro" id="IPR051610">
    <property type="entry name" value="GPI/OXD"/>
</dbReference>
<dbReference type="Pfam" id="PF00190">
    <property type="entry name" value="Cupin_1"/>
    <property type="match status" value="2"/>
</dbReference>
<evidence type="ECO:0000256" key="2">
    <source>
        <dbReference type="PIRSR" id="PIRSR617774-1"/>
    </source>
</evidence>
<feature type="binding site" evidence="3">
    <location>
        <position position="339"/>
    </location>
    <ligand>
        <name>Mn(2+)</name>
        <dbReference type="ChEBI" id="CHEBI:29035"/>
        <label>2</label>
    </ligand>
</feature>
<dbReference type="PANTHER" id="PTHR35848:SF9">
    <property type="entry name" value="SLL1358 PROTEIN"/>
    <property type="match status" value="1"/>
</dbReference>
<keyword evidence="1 3" id="KW-0479">Metal-binding</keyword>
<evidence type="ECO:0000259" key="6">
    <source>
        <dbReference type="SMART" id="SM00835"/>
    </source>
</evidence>
<dbReference type="Gene3D" id="2.60.120.10">
    <property type="entry name" value="Jelly Rolls"/>
    <property type="match status" value="2"/>
</dbReference>
<dbReference type="GO" id="GO:0033609">
    <property type="term" value="P:oxalate metabolic process"/>
    <property type="evidence" value="ECO:0007669"/>
    <property type="project" value="InterPro"/>
</dbReference>
<feature type="domain" description="Cupin type-1" evidence="6">
    <location>
        <begin position="248"/>
        <end position="389"/>
    </location>
</feature>
<dbReference type="AlphaFoldDB" id="A0A4U6SER3"/>
<dbReference type="EMBL" id="SZZP01000002">
    <property type="protein sequence ID" value="TKV83346.1"/>
    <property type="molecule type" value="Genomic_DNA"/>
</dbReference>
<evidence type="ECO:0000313" key="8">
    <source>
        <dbReference type="Proteomes" id="UP000305095"/>
    </source>
</evidence>
<evidence type="ECO:0000256" key="3">
    <source>
        <dbReference type="PIRSR" id="PIRSR617774-2"/>
    </source>
</evidence>
<dbReference type="InterPro" id="IPR006311">
    <property type="entry name" value="TAT_signal"/>
</dbReference>
<accession>A0A4U6SER3</accession>
<reference evidence="7 8" key="1">
    <citation type="submission" date="2019-05" db="EMBL/GenBank/DDBJ databases">
        <title>Draft Genome of Bradyrhizobium elkanii strain SEMIA 938, Used in Commercial Inoculants for Lupinus spp. in Brazil.</title>
        <authorList>
            <person name="Hungria M."/>
            <person name="Delamuta J.R.M."/>
            <person name="Ribeiro R.A."/>
            <person name="Nogueira M.A."/>
        </authorList>
    </citation>
    <scope>NUCLEOTIDE SEQUENCE [LARGE SCALE GENOMIC DNA]</scope>
    <source>
        <strain evidence="7 8">Semia 938</strain>
    </source>
</reference>
<comment type="caution">
    <text evidence="7">The sequence shown here is derived from an EMBL/GenBank/DDBJ whole genome shotgun (WGS) entry which is preliminary data.</text>
</comment>
<dbReference type="InterPro" id="IPR011051">
    <property type="entry name" value="RmlC_Cupin_sf"/>
</dbReference>
<feature type="binding site" evidence="3">
    <location>
        <position position="114"/>
    </location>
    <ligand>
        <name>Mn(2+)</name>
        <dbReference type="ChEBI" id="CHEBI:29035"/>
        <label>1</label>
    </ligand>
</feature>
<keyword evidence="5" id="KW-0732">Signal</keyword>
<dbReference type="InterPro" id="IPR017774">
    <property type="entry name" value="Bicupin_oxalate_deCO2ase/Oxase"/>
</dbReference>
<dbReference type="NCBIfam" id="TIGR03404">
    <property type="entry name" value="bicupin_oxalic"/>
    <property type="match status" value="1"/>
</dbReference>
<feature type="active site" description="Proton donor" evidence="2">
    <location>
        <position position="353"/>
    </location>
</feature>
<dbReference type="InterPro" id="IPR014710">
    <property type="entry name" value="RmlC-like_jellyroll"/>
</dbReference>
<evidence type="ECO:0000313" key="7">
    <source>
        <dbReference type="EMBL" id="TKV83346.1"/>
    </source>
</evidence>
<protein>
    <submittedName>
        <fullName evidence="7">Cupin domain-containing protein</fullName>
    </submittedName>
</protein>
<feature type="binding site" evidence="3">
    <location>
        <position position="159"/>
    </location>
    <ligand>
        <name>Mn(2+)</name>
        <dbReference type="ChEBI" id="CHEBI:29035"/>
        <label>1</label>
    </ligand>
</feature>
<evidence type="ECO:0000256" key="4">
    <source>
        <dbReference type="SAM" id="MobiDB-lite"/>
    </source>
</evidence>
<feature type="chain" id="PRO_5020656037" evidence="5">
    <location>
        <begin position="25"/>
        <end position="399"/>
    </location>
</feature>
<dbReference type="PANTHER" id="PTHR35848">
    <property type="entry name" value="OXALATE-BINDING PROTEIN"/>
    <property type="match status" value="1"/>
</dbReference>
<dbReference type="Proteomes" id="UP000305095">
    <property type="component" value="Unassembled WGS sequence"/>
</dbReference>
<feature type="region of interest" description="Disordered" evidence="4">
    <location>
        <begin position="31"/>
        <end position="64"/>
    </location>
</feature>
<feature type="binding site" evidence="3">
    <location>
        <position position="295"/>
    </location>
    <ligand>
        <name>Mn(2+)</name>
        <dbReference type="ChEBI" id="CHEBI:29035"/>
        <label>2</label>
    </ligand>
</feature>
<comment type="cofactor">
    <cofactor evidence="3">
        <name>Mn(2+)</name>
        <dbReference type="ChEBI" id="CHEBI:29035"/>
    </cofactor>
    <text evidence="3">Binds 2 manganese ions per subunit.</text>
</comment>
<organism evidence="7 8">
    <name type="scientific">Bradyrhizobium elkanii</name>
    <dbReference type="NCBI Taxonomy" id="29448"/>
    <lineage>
        <taxon>Bacteria</taxon>
        <taxon>Pseudomonadati</taxon>
        <taxon>Pseudomonadota</taxon>
        <taxon>Alphaproteobacteria</taxon>
        <taxon>Hyphomicrobiales</taxon>
        <taxon>Nitrobacteraceae</taxon>
        <taxon>Bradyrhizobium</taxon>
    </lineage>
</organism>
<dbReference type="CDD" id="cd20304">
    <property type="entry name" value="cupin_OxDC_N"/>
    <property type="match status" value="1"/>
</dbReference>
<evidence type="ECO:0000256" key="5">
    <source>
        <dbReference type="SAM" id="SignalP"/>
    </source>
</evidence>
<proteinExistence type="predicted"/>
<feature type="binding site" evidence="3">
    <location>
        <position position="300"/>
    </location>
    <ligand>
        <name>Mn(2+)</name>
        <dbReference type="ChEBI" id="CHEBI:29035"/>
        <label>2</label>
    </ligand>
</feature>
<dbReference type="SUPFAM" id="SSF51182">
    <property type="entry name" value="RmlC-like cupins"/>
    <property type="match status" value="1"/>
</dbReference>
<name>A0A4U6SER3_BRAEL</name>
<dbReference type="RefSeq" id="WP_137476818.1">
    <property type="nucleotide sequence ID" value="NZ_SZZP01000002.1"/>
</dbReference>
<dbReference type="SMART" id="SM00835">
    <property type="entry name" value="Cupin_1"/>
    <property type="match status" value="2"/>
</dbReference>
<dbReference type="PROSITE" id="PS51318">
    <property type="entry name" value="TAT"/>
    <property type="match status" value="1"/>
</dbReference>
<dbReference type="InterPro" id="IPR006045">
    <property type="entry name" value="Cupin_1"/>
</dbReference>
<gene>
    <name evidence="7" type="ORF">FDV58_03710</name>
</gene>
<sequence length="399" mass="44043">MNLPDRRSVLAAAAAFGATAAASAQSSEPIIGNKGATIIGPRNPQREGQNPNILRPPSTDHGSMPNLRFSFADAHMKIREGGWSREVTQRELAISTTMAGVNMRLTPGGVREMHWHKQAEWAFMLAGKARITAVDNDGHNFIADVGAGDLWYFPSGIPHSIQGLPDEGCEFLLAFPDGEFSEDSTFAITDLFAHNDPGVLAKTLGVERENLDHIPKEERFIFQAEPPPALPSDEVHDPLGAVPLDMVFHLTQQPPTQSAGGNVRIADMRNFPISSDVAAALVEVNPGHMRELHWHPNADEWQYYIFGQARMTVFAAEARARTFDYRAGDVGYVPMSMSHFIENTGNEPLRFLELFKAPRFVDVSLTQWMALTPPELVAAHLNIDRAVIEKLRKDKQPVV</sequence>
<feature type="binding site" evidence="3">
    <location>
        <position position="293"/>
    </location>
    <ligand>
        <name>Mn(2+)</name>
        <dbReference type="ChEBI" id="CHEBI:29035"/>
        <label>2</label>
    </ligand>
</feature>
<keyword evidence="3" id="KW-0464">Manganese</keyword>